<gene>
    <name evidence="1" type="ORF">Sylvanvirus2_28</name>
</gene>
<organism evidence="1">
    <name type="scientific">Sylvanvirus sp</name>
    <dbReference type="NCBI Taxonomy" id="2487774"/>
    <lineage>
        <taxon>Viruses</taxon>
    </lineage>
</organism>
<name>A0A3G5AH49_9VIRU</name>
<sequence length="226" mass="26054">MNMNEKTTPSFDFSDVSHKDCVLLLGDKTKRQALHQFILKFYETVKEDVVTFIWIGNGTPKQHSTISSELDFQILHPLFKDKIITDLITRQEEDYEKKNGQCLAYHIVFEDVNLDKEMDIGNILLGLRILMTHGHSYNIGCTFIQEDSSPFFDKAMGLNLNHIGYFNSKSRLTQHIVWREWFGSLSPNEFYALNKQQMAHGGGLFKTKEDDTTMTDLTCGISKYIP</sequence>
<protein>
    <submittedName>
        <fullName evidence="1">Uncharacterized protein</fullName>
    </submittedName>
</protein>
<evidence type="ECO:0000313" key="1">
    <source>
        <dbReference type="EMBL" id="AYV86532.1"/>
    </source>
</evidence>
<accession>A0A3G5AH49</accession>
<reference evidence="1" key="1">
    <citation type="submission" date="2018-10" db="EMBL/GenBank/DDBJ databases">
        <title>Hidden diversity of soil giant viruses.</title>
        <authorList>
            <person name="Schulz F."/>
            <person name="Alteio L."/>
            <person name="Goudeau D."/>
            <person name="Ryan E.M."/>
            <person name="Malmstrom R.R."/>
            <person name="Blanchard J."/>
            <person name="Woyke T."/>
        </authorList>
    </citation>
    <scope>NUCLEOTIDE SEQUENCE</scope>
    <source>
        <strain evidence="1">SYV1</strain>
    </source>
</reference>
<dbReference type="EMBL" id="MK072508">
    <property type="protein sequence ID" value="AYV86532.1"/>
    <property type="molecule type" value="Genomic_DNA"/>
</dbReference>
<proteinExistence type="predicted"/>